<keyword evidence="6" id="KW-1003">Cell membrane</keyword>
<dbReference type="InterPro" id="IPR051598">
    <property type="entry name" value="TSUP/Inactive_protease-like"/>
</dbReference>
<evidence type="ECO:0000313" key="7">
    <source>
        <dbReference type="EMBL" id="TFE03806.1"/>
    </source>
</evidence>
<evidence type="ECO:0000256" key="6">
    <source>
        <dbReference type="RuleBase" id="RU363041"/>
    </source>
</evidence>
<feature type="transmembrane region" description="Helical" evidence="6">
    <location>
        <begin position="50"/>
        <end position="70"/>
    </location>
</feature>
<keyword evidence="3 6" id="KW-0812">Transmembrane</keyword>
<dbReference type="OrthoDB" id="9780109at2"/>
<evidence type="ECO:0000256" key="5">
    <source>
        <dbReference type="ARBA" id="ARBA00023136"/>
    </source>
</evidence>
<evidence type="ECO:0000313" key="8">
    <source>
        <dbReference type="Proteomes" id="UP000297776"/>
    </source>
</evidence>
<sequence>MEWILLPLIGLAAGAIGSLIGLGGGVIVVPALLFFGPALMWIEGITPQTAVGISLVVMIFTGLSSTLAYLKTKTVDVKSGLLFFAGSGPGAIFGSYINQYLTLDSFHLYFGFFMIFLAFILLIRNKIKPFGKFSQASYQRHFTDPQGVQWTYGFPPVAGIIAAFAVGFASGLFGIGGGSVMVPIMIIAFLFPPHVAVGTSMLMVFLSALLGSASHISLGNVDWLYVALLAPGAWFGAKLGAWMNQRIQSDKLVIVLRLILVLIGIRSILEGIYG</sequence>
<feature type="transmembrane region" description="Helical" evidence="6">
    <location>
        <begin position="107"/>
        <end position="127"/>
    </location>
</feature>
<name>A0A4Y8LLG4_9BACL</name>
<comment type="subcellular location">
    <subcellularLocation>
        <location evidence="6">Cell membrane</location>
        <topology evidence="6">Multi-pass membrane protein</topology>
    </subcellularLocation>
    <subcellularLocation>
        <location evidence="1">Membrane</location>
        <topology evidence="1">Multi-pass membrane protein</topology>
    </subcellularLocation>
</comment>
<dbReference type="AlphaFoldDB" id="A0A4Y8LLG4"/>
<dbReference type="PANTHER" id="PTHR43701:SF2">
    <property type="entry name" value="MEMBRANE TRANSPORTER PROTEIN YJNA-RELATED"/>
    <property type="match status" value="1"/>
</dbReference>
<comment type="similarity">
    <text evidence="2 6">Belongs to the 4-toluene sulfonate uptake permease (TSUP) (TC 2.A.102) family.</text>
</comment>
<dbReference type="RefSeq" id="WP_134378466.1">
    <property type="nucleotide sequence ID" value="NZ_SORX01000001.1"/>
</dbReference>
<feature type="transmembrane region" description="Helical" evidence="6">
    <location>
        <begin position="223"/>
        <end position="242"/>
    </location>
</feature>
<evidence type="ECO:0000256" key="3">
    <source>
        <dbReference type="ARBA" id="ARBA00022692"/>
    </source>
</evidence>
<keyword evidence="5 6" id="KW-0472">Membrane</keyword>
<evidence type="ECO:0000256" key="2">
    <source>
        <dbReference type="ARBA" id="ARBA00009142"/>
    </source>
</evidence>
<dbReference type="EMBL" id="SORX01000001">
    <property type="protein sequence ID" value="TFE03806.1"/>
    <property type="molecule type" value="Genomic_DNA"/>
</dbReference>
<feature type="transmembrane region" description="Helical" evidence="6">
    <location>
        <begin position="254"/>
        <end position="273"/>
    </location>
</feature>
<comment type="caution">
    <text evidence="7">The sequence shown here is derived from an EMBL/GenBank/DDBJ whole genome shotgun (WGS) entry which is preliminary data.</text>
</comment>
<keyword evidence="8" id="KW-1185">Reference proteome</keyword>
<gene>
    <name evidence="7" type="ORF">E2626_00320</name>
</gene>
<proteinExistence type="inferred from homology"/>
<feature type="transmembrane region" description="Helical" evidence="6">
    <location>
        <begin position="82"/>
        <end position="101"/>
    </location>
</feature>
<dbReference type="PANTHER" id="PTHR43701">
    <property type="entry name" value="MEMBRANE TRANSPORTER PROTEIN MJ0441-RELATED"/>
    <property type="match status" value="1"/>
</dbReference>
<dbReference type="GO" id="GO:0005886">
    <property type="term" value="C:plasma membrane"/>
    <property type="evidence" value="ECO:0007669"/>
    <property type="project" value="UniProtKB-SubCell"/>
</dbReference>
<evidence type="ECO:0000256" key="1">
    <source>
        <dbReference type="ARBA" id="ARBA00004141"/>
    </source>
</evidence>
<evidence type="ECO:0000256" key="4">
    <source>
        <dbReference type="ARBA" id="ARBA00022989"/>
    </source>
</evidence>
<protein>
    <recommendedName>
        <fullName evidence="6">Probable membrane transporter protein</fullName>
    </recommendedName>
</protein>
<dbReference type="InterPro" id="IPR002781">
    <property type="entry name" value="TM_pro_TauE-like"/>
</dbReference>
<keyword evidence="4 6" id="KW-1133">Transmembrane helix</keyword>
<feature type="transmembrane region" description="Helical" evidence="6">
    <location>
        <begin position="12"/>
        <end position="38"/>
    </location>
</feature>
<dbReference type="Proteomes" id="UP000297776">
    <property type="component" value="Unassembled WGS sequence"/>
</dbReference>
<reference evidence="7 8" key="1">
    <citation type="submission" date="2019-03" db="EMBL/GenBank/DDBJ databases">
        <authorList>
            <person name="Yang Y."/>
        </authorList>
    </citation>
    <scope>NUCLEOTIDE SEQUENCE [LARGE SCALE GENOMIC DNA]</scope>
    <source>
        <strain evidence="7 8">ASL-1</strain>
    </source>
</reference>
<organism evidence="7 8">
    <name type="scientific">Jeotgalibacillus salarius</name>
    <dbReference type="NCBI Taxonomy" id="546023"/>
    <lineage>
        <taxon>Bacteria</taxon>
        <taxon>Bacillati</taxon>
        <taxon>Bacillota</taxon>
        <taxon>Bacilli</taxon>
        <taxon>Bacillales</taxon>
        <taxon>Caryophanaceae</taxon>
        <taxon>Jeotgalibacillus</taxon>
    </lineage>
</organism>
<dbReference type="Pfam" id="PF01925">
    <property type="entry name" value="TauE"/>
    <property type="match status" value="1"/>
</dbReference>
<accession>A0A4Y8LLG4</accession>